<dbReference type="InterPro" id="IPR000700">
    <property type="entry name" value="PAS-assoc_C"/>
</dbReference>
<dbReference type="SMART" id="SM00091">
    <property type="entry name" value="PAS"/>
    <property type="match status" value="1"/>
</dbReference>
<dbReference type="PROSITE" id="PS50887">
    <property type="entry name" value="GGDEF"/>
    <property type="match status" value="1"/>
</dbReference>
<feature type="transmembrane region" description="Helical" evidence="1">
    <location>
        <begin position="169"/>
        <end position="190"/>
    </location>
</feature>
<organism evidence="6 7">
    <name type="scientific">Conexibacter woesei (strain DSM 14684 / CCUG 47730 / CIP 108061 / JCM 11494 / NBRC 100937 / ID131577)</name>
    <dbReference type="NCBI Taxonomy" id="469383"/>
    <lineage>
        <taxon>Bacteria</taxon>
        <taxon>Bacillati</taxon>
        <taxon>Actinomycetota</taxon>
        <taxon>Thermoleophilia</taxon>
        <taxon>Solirubrobacterales</taxon>
        <taxon>Conexibacteraceae</taxon>
        <taxon>Conexibacter</taxon>
    </lineage>
</organism>
<accession>D3F4Z5</accession>
<evidence type="ECO:0000259" key="2">
    <source>
        <dbReference type="PROSITE" id="PS50112"/>
    </source>
</evidence>
<dbReference type="PROSITE" id="PS50112">
    <property type="entry name" value="PAS"/>
    <property type="match status" value="1"/>
</dbReference>
<feature type="transmembrane region" description="Helical" evidence="1">
    <location>
        <begin position="121"/>
        <end position="144"/>
    </location>
</feature>
<evidence type="ECO:0000256" key="1">
    <source>
        <dbReference type="SAM" id="Phobius"/>
    </source>
</evidence>
<dbReference type="InterPro" id="IPR000160">
    <property type="entry name" value="GGDEF_dom"/>
</dbReference>
<dbReference type="STRING" id="469383.Cwoe_0137"/>
<dbReference type="NCBIfam" id="TIGR00254">
    <property type="entry name" value="GGDEF"/>
    <property type="match status" value="1"/>
</dbReference>
<evidence type="ECO:0000259" key="4">
    <source>
        <dbReference type="PROSITE" id="PS50883"/>
    </source>
</evidence>
<dbReference type="InterPro" id="IPR052155">
    <property type="entry name" value="Biofilm_reg_signaling"/>
</dbReference>
<feature type="transmembrane region" description="Helical" evidence="1">
    <location>
        <begin position="40"/>
        <end position="57"/>
    </location>
</feature>
<dbReference type="Pfam" id="PF08448">
    <property type="entry name" value="PAS_4"/>
    <property type="match status" value="1"/>
</dbReference>
<dbReference type="HOGENOM" id="CLU_000445_70_50_11"/>
<feature type="transmembrane region" description="Helical" evidence="1">
    <location>
        <begin position="91"/>
        <end position="109"/>
    </location>
</feature>
<gene>
    <name evidence="6" type="ordered locus">Cwoe_0137</name>
</gene>
<feature type="domain" description="PAS" evidence="2">
    <location>
        <begin position="203"/>
        <end position="246"/>
    </location>
</feature>
<dbReference type="RefSeq" id="WP_012931626.1">
    <property type="nucleotide sequence ID" value="NC_013739.1"/>
</dbReference>
<dbReference type="SMART" id="SM00267">
    <property type="entry name" value="GGDEF"/>
    <property type="match status" value="1"/>
</dbReference>
<dbReference type="SMART" id="SM00052">
    <property type="entry name" value="EAL"/>
    <property type="match status" value="1"/>
</dbReference>
<sequence>MASSAPVAGGHARDAVRRALAWFPSGRSLPDAVWERRHRGLLILLWAHVPALFVFALATGNPLQHALLEVVPIALCALVGQREQLGRRGRAAAVTIGLLTCSAVLVHLWDGTIEAHFHYFVMVVALAAYEEWFPYLLAFGYVVLQHGLMGMMEPDSVYAHGTDDDRSPWFWAAIHGGFIAALGFASMVTWRANESVRAHLAASEQRFHRAFDDAPIGMALIGLDGRFREVNRSLASLTGYGAGKLVQLRLWDLSPADVRAEDHAAWPPSAGMEAVEQRFQRADGTIGWGLWRYSLVQDESGIASHWVVQLLDVTSRKQFEQQLAHQAHHDPLTGLPNRALLTKRLQEALDLAREHDSGVAVIFVDLDNFKVINDSLGHDAGDRLLRNVSERLRRVLRPEDLLARFGGDELAVCLERVADTEPANRIADRMATALRAPFVLDGEQRFVTASFGIALARPEDPDRSPDTLLRDADAAMYRAKERGKARTEIFDASMRRRAVDRLELESGLREALARNQLRVVYQPEVSLESGRIVAVEALLRWEHPQHGPISPARFIPIAEQSGLIVPIGAWVLREACRQAAHWNAESGGDGVVVAVNLSVRQLGASDLEATVRGAIDGARLPADRLCLEITESAVMADPAAAIESLQTLKRVGVKLAIDDFGVGYSSLSHLRELLPIDVLKIDRSFIDGVVLREEDRAIVTAIVQLARSLGVDAVAEGVETSDQAAALRAMHCPIAQGFHFARPQPPADVAQLLGVHALGELLG</sequence>
<dbReference type="KEGG" id="cwo:Cwoe_0137"/>
<feature type="domain" description="EAL" evidence="4">
    <location>
        <begin position="501"/>
        <end position="757"/>
    </location>
</feature>
<dbReference type="InterPro" id="IPR035965">
    <property type="entry name" value="PAS-like_dom_sf"/>
</dbReference>
<evidence type="ECO:0000259" key="5">
    <source>
        <dbReference type="PROSITE" id="PS50887"/>
    </source>
</evidence>
<dbReference type="PROSITE" id="PS50883">
    <property type="entry name" value="EAL"/>
    <property type="match status" value="1"/>
</dbReference>
<dbReference type="CDD" id="cd01948">
    <property type="entry name" value="EAL"/>
    <property type="match status" value="1"/>
</dbReference>
<dbReference type="CDD" id="cd01949">
    <property type="entry name" value="GGDEF"/>
    <property type="match status" value="1"/>
</dbReference>
<keyword evidence="1" id="KW-1133">Transmembrane helix</keyword>
<dbReference type="Gene3D" id="3.30.450.20">
    <property type="entry name" value="PAS domain"/>
    <property type="match status" value="1"/>
</dbReference>
<dbReference type="OrthoDB" id="23692at2"/>
<dbReference type="eggNOG" id="COG5001">
    <property type="taxonomic scope" value="Bacteria"/>
</dbReference>
<dbReference type="Pfam" id="PF00990">
    <property type="entry name" value="GGDEF"/>
    <property type="match status" value="1"/>
</dbReference>
<dbReference type="SMART" id="SM00086">
    <property type="entry name" value="PAC"/>
    <property type="match status" value="1"/>
</dbReference>
<dbReference type="InterPro" id="IPR043128">
    <property type="entry name" value="Rev_trsase/Diguanyl_cyclase"/>
</dbReference>
<dbReference type="SUPFAM" id="SSF141868">
    <property type="entry name" value="EAL domain-like"/>
    <property type="match status" value="1"/>
</dbReference>
<keyword evidence="1" id="KW-0812">Transmembrane</keyword>
<dbReference type="PANTHER" id="PTHR44757:SF2">
    <property type="entry name" value="BIOFILM ARCHITECTURE MAINTENANCE PROTEIN MBAA"/>
    <property type="match status" value="1"/>
</dbReference>
<dbReference type="PANTHER" id="PTHR44757">
    <property type="entry name" value="DIGUANYLATE CYCLASE DGCP"/>
    <property type="match status" value="1"/>
</dbReference>
<dbReference type="Gene3D" id="3.30.70.270">
    <property type="match status" value="1"/>
</dbReference>
<dbReference type="SUPFAM" id="SSF55785">
    <property type="entry name" value="PYP-like sensor domain (PAS domain)"/>
    <property type="match status" value="1"/>
</dbReference>
<dbReference type="NCBIfam" id="TIGR00229">
    <property type="entry name" value="sensory_box"/>
    <property type="match status" value="1"/>
</dbReference>
<proteinExistence type="predicted"/>
<feature type="domain" description="GGDEF" evidence="5">
    <location>
        <begin position="357"/>
        <end position="492"/>
    </location>
</feature>
<dbReference type="InterPro" id="IPR035919">
    <property type="entry name" value="EAL_sf"/>
</dbReference>
<keyword evidence="1" id="KW-0472">Membrane</keyword>
<evidence type="ECO:0000313" key="6">
    <source>
        <dbReference type="EMBL" id="ADB48573.1"/>
    </source>
</evidence>
<dbReference type="InterPro" id="IPR001633">
    <property type="entry name" value="EAL_dom"/>
</dbReference>
<dbReference type="SUPFAM" id="SSF55073">
    <property type="entry name" value="Nucleotide cyclase"/>
    <property type="match status" value="1"/>
</dbReference>
<dbReference type="Proteomes" id="UP000008229">
    <property type="component" value="Chromosome"/>
</dbReference>
<dbReference type="AlphaFoldDB" id="D3F4Z5"/>
<reference evidence="7" key="2">
    <citation type="submission" date="2010-01" db="EMBL/GenBank/DDBJ databases">
        <title>The complete genome of Conexibacter woesei DSM 14684.</title>
        <authorList>
            <consortium name="US DOE Joint Genome Institute (JGI-PGF)"/>
            <person name="Lucas S."/>
            <person name="Copeland A."/>
            <person name="Lapidus A."/>
            <person name="Glavina del Rio T."/>
            <person name="Dalin E."/>
            <person name="Tice H."/>
            <person name="Bruce D."/>
            <person name="Goodwin L."/>
            <person name="Pitluck S."/>
            <person name="Kyrpides N."/>
            <person name="Mavromatis K."/>
            <person name="Ivanova N."/>
            <person name="Mikhailova N."/>
            <person name="Chertkov O."/>
            <person name="Brettin T."/>
            <person name="Detter J.C."/>
            <person name="Han C."/>
            <person name="Larimer F."/>
            <person name="Land M."/>
            <person name="Hauser L."/>
            <person name="Markowitz V."/>
            <person name="Cheng J.-F."/>
            <person name="Hugenholtz P."/>
            <person name="Woyke T."/>
            <person name="Wu D."/>
            <person name="Pukall R."/>
            <person name="Steenblock K."/>
            <person name="Schneider S."/>
            <person name="Klenk H.-P."/>
            <person name="Eisen J.A."/>
        </authorList>
    </citation>
    <scope>NUCLEOTIDE SEQUENCE [LARGE SCALE GENOMIC DNA]</scope>
    <source>
        <strain evidence="7">DSM 14684 / CIP 108061 / JCM 11494 / NBRC 100937 / ID131577</strain>
    </source>
</reference>
<feature type="domain" description="PAC" evidence="3">
    <location>
        <begin position="273"/>
        <end position="325"/>
    </location>
</feature>
<dbReference type="InterPro" id="IPR029787">
    <property type="entry name" value="Nucleotide_cyclase"/>
</dbReference>
<dbReference type="Gene3D" id="3.20.20.450">
    <property type="entry name" value="EAL domain"/>
    <property type="match status" value="1"/>
</dbReference>
<reference evidence="6 7" key="1">
    <citation type="journal article" date="2010" name="Stand. Genomic Sci.">
        <title>Complete genome sequence of Conexibacter woesei type strain (ID131577).</title>
        <authorList>
            <person name="Pukall R."/>
            <person name="Lapidus A."/>
            <person name="Glavina Del Rio T."/>
            <person name="Copeland A."/>
            <person name="Tice H."/>
            <person name="Cheng J.-F."/>
            <person name="Lucas S."/>
            <person name="Chen F."/>
            <person name="Nolan M."/>
            <person name="Bruce D."/>
            <person name="Goodwin L."/>
            <person name="Pitluck S."/>
            <person name="Mavromatis K."/>
            <person name="Ivanova N."/>
            <person name="Ovchinnikova G."/>
            <person name="Pati A."/>
            <person name="Chen A."/>
            <person name="Palaniappan K."/>
            <person name="Land M."/>
            <person name="Hauser L."/>
            <person name="Chang Y.-J."/>
            <person name="Jeffries C.D."/>
            <person name="Chain P."/>
            <person name="Meincke L."/>
            <person name="Sims D."/>
            <person name="Brettin T."/>
            <person name="Detter J.C."/>
            <person name="Rohde M."/>
            <person name="Goeker M."/>
            <person name="Bristow J."/>
            <person name="Eisen J.A."/>
            <person name="Markowitz V."/>
            <person name="Kyrpides N.C."/>
            <person name="Klenk H.-P."/>
            <person name="Hugenholtz P."/>
        </authorList>
    </citation>
    <scope>NUCLEOTIDE SEQUENCE [LARGE SCALE GENOMIC DNA]</scope>
    <source>
        <strain evidence="7">DSM 14684 / CIP 108061 / JCM 11494 / NBRC 100937 / ID131577</strain>
    </source>
</reference>
<evidence type="ECO:0000313" key="7">
    <source>
        <dbReference type="Proteomes" id="UP000008229"/>
    </source>
</evidence>
<dbReference type="InterPro" id="IPR000014">
    <property type="entry name" value="PAS"/>
</dbReference>
<name>D3F4Z5_CONWI</name>
<dbReference type="CDD" id="cd00130">
    <property type="entry name" value="PAS"/>
    <property type="match status" value="1"/>
</dbReference>
<dbReference type="PROSITE" id="PS50113">
    <property type="entry name" value="PAC"/>
    <property type="match status" value="1"/>
</dbReference>
<dbReference type="Pfam" id="PF00563">
    <property type="entry name" value="EAL"/>
    <property type="match status" value="1"/>
</dbReference>
<keyword evidence="7" id="KW-1185">Reference proteome</keyword>
<dbReference type="FunFam" id="3.30.70.270:FF:000001">
    <property type="entry name" value="Diguanylate cyclase domain protein"/>
    <property type="match status" value="1"/>
</dbReference>
<dbReference type="InterPro" id="IPR013656">
    <property type="entry name" value="PAS_4"/>
</dbReference>
<protein>
    <submittedName>
        <fullName evidence="6">Diguanylate cyclase/phosphodiesterase with PAS/PAC sensor(S)</fullName>
    </submittedName>
</protein>
<feature type="transmembrane region" description="Helical" evidence="1">
    <location>
        <begin position="63"/>
        <end position="79"/>
    </location>
</feature>
<dbReference type="InterPro" id="IPR001610">
    <property type="entry name" value="PAC"/>
</dbReference>
<evidence type="ECO:0000259" key="3">
    <source>
        <dbReference type="PROSITE" id="PS50113"/>
    </source>
</evidence>
<dbReference type="EMBL" id="CP001854">
    <property type="protein sequence ID" value="ADB48573.1"/>
    <property type="molecule type" value="Genomic_DNA"/>
</dbReference>